<name>A0ACC2RST3_9FUNG</name>
<evidence type="ECO:0000313" key="1">
    <source>
        <dbReference type="EMBL" id="KAJ9053091.1"/>
    </source>
</evidence>
<protein>
    <submittedName>
        <fullName evidence="1">NADH pyrophosphatase</fullName>
        <ecNumber evidence="1">3.6.1.22</ecNumber>
    </submittedName>
</protein>
<keyword evidence="1" id="KW-0378">Hydrolase</keyword>
<dbReference type="Proteomes" id="UP001165960">
    <property type="component" value="Unassembled WGS sequence"/>
</dbReference>
<accession>A0ACC2RST3</accession>
<evidence type="ECO:0000313" key="2">
    <source>
        <dbReference type="Proteomes" id="UP001165960"/>
    </source>
</evidence>
<dbReference type="EC" id="3.6.1.22" evidence="1"/>
<gene>
    <name evidence="1" type="primary">NPY1_8</name>
    <name evidence="1" type="ORF">DSO57_1027620</name>
</gene>
<sequence length="364" mass="40203">MNFQNFFAGNPLNRCGPMRRNTSKLIEDLKAPESKIILFNKDSLMFDASKKQVVEFNFSSLELLFKGALPINQSSRDASQLEKEQGILMILLGSEKGQAGLKATYWALQIGGNKVLADQVVQFSKEQSALGNEFLRLRPAAFSLSSSMAAIVAQARSILDWNAKNRFCSACGSPTGPAEVGYKRECLSSGDDSCISKIGVQNVSYPRTDAVAITCVVSKDGQRTLLGRKSVWPKKRFSCVAGFLEPSESIEEAAYREIFEETGVTVGKVLYHSSQPWPFPGNLMVGCHAQAVDETINPVDDELEEIKWFSREEVLVALHKLNDTQWLEASEKEDLDQVPLLLPPSYSIAFQLIKSWAEGASGNF</sequence>
<proteinExistence type="predicted"/>
<organism evidence="1 2">
    <name type="scientific">Entomophthora muscae</name>
    <dbReference type="NCBI Taxonomy" id="34485"/>
    <lineage>
        <taxon>Eukaryota</taxon>
        <taxon>Fungi</taxon>
        <taxon>Fungi incertae sedis</taxon>
        <taxon>Zoopagomycota</taxon>
        <taxon>Entomophthoromycotina</taxon>
        <taxon>Entomophthoromycetes</taxon>
        <taxon>Entomophthorales</taxon>
        <taxon>Entomophthoraceae</taxon>
        <taxon>Entomophthora</taxon>
    </lineage>
</organism>
<comment type="caution">
    <text evidence="1">The sequence shown here is derived from an EMBL/GenBank/DDBJ whole genome shotgun (WGS) entry which is preliminary data.</text>
</comment>
<dbReference type="EMBL" id="QTSX02006559">
    <property type="protein sequence ID" value="KAJ9053091.1"/>
    <property type="molecule type" value="Genomic_DNA"/>
</dbReference>
<keyword evidence="2" id="KW-1185">Reference proteome</keyword>
<reference evidence="1" key="1">
    <citation type="submission" date="2022-04" db="EMBL/GenBank/DDBJ databases">
        <title>Genome of the entomopathogenic fungus Entomophthora muscae.</title>
        <authorList>
            <person name="Elya C."/>
            <person name="Lovett B.R."/>
            <person name="Lee E."/>
            <person name="Macias A.M."/>
            <person name="Hajek A.E."/>
            <person name="De Bivort B.L."/>
            <person name="Kasson M.T."/>
            <person name="De Fine Licht H.H."/>
            <person name="Stajich J.E."/>
        </authorList>
    </citation>
    <scope>NUCLEOTIDE SEQUENCE</scope>
    <source>
        <strain evidence="1">Berkeley</strain>
    </source>
</reference>